<keyword evidence="4" id="KW-1185">Reference proteome</keyword>
<dbReference type="Pfam" id="PF05137">
    <property type="entry name" value="PilN"/>
    <property type="match status" value="1"/>
</dbReference>
<keyword evidence="2" id="KW-0472">Membrane</keyword>
<protein>
    <submittedName>
        <fullName evidence="3">Type IV pilus assembly protein PilN</fullName>
    </submittedName>
</protein>
<evidence type="ECO:0000256" key="1">
    <source>
        <dbReference type="SAM" id="Coils"/>
    </source>
</evidence>
<feature type="transmembrane region" description="Helical" evidence="2">
    <location>
        <begin position="21"/>
        <end position="43"/>
    </location>
</feature>
<evidence type="ECO:0000313" key="3">
    <source>
        <dbReference type="EMBL" id="SDK70492.1"/>
    </source>
</evidence>
<dbReference type="GO" id="GO:0043683">
    <property type="term" value="P:type IV pilus assembly"/>
    <property type="evidence" value="ECO:0007669"/>
    <property type="project" value="TreeGrafter"/>
</dbReference>
<keyword evidence="2" id="KW-0812">Transmembrane</keyword>
<dbReference type="Proteomes" id="UP000198629">
    <property type="component" value="Unassembled WGS sequence"/>
</dbReference>
<dbReference type="STRING" id="492660.SAMN05192566_2137"/>
<dbReference type="EMBL" id="FNFX01000004">
    <property type="protein sequence ID" value="SDK70492.1"/>
    <property type="molecule type" value="Genomic_DNA"/>
</dbReference>
<organism evidence="3 4">
    <name type="scientific">Methylophilus rhizosphaerae</name>
    <dbReference type="NCBI Taxonomy" id="492660"/>
    <lineage>
        <taxon>Bacteria</taxon>
        <taxon>Pseudomonadati</taxon>
        <taxon>Pseudomonadota</taxon>
        <taxon>Betaproteobacteria</taxon>
        <taxon>Nitrosomonadales</taxon>
        <taxon>Methylophilaceae</taxon>
        <taxon>Methylophilus</taxon>
    </lineage>
</organism>
<feature type="coiled-coil region" evidence="1">
    <location>
        <begin position="47"/>
        <end position="108"/>
    </location>
</feature>
<proteinExistence type="predicted"/>
<gene>
    <name evidence="3" type="ORF">SAMN05192566_2137</name>
</gene>
<accession>A0A1G9E2Y8</accession>
<reference evidence="4" key="1">
    <citation type="submission" date="2016-10" db="EMBL/GenBank/DDBJ databases">
        <authorList>
            <person name="Varghese N."/>
            <person name="Submissions S."/>
        </authorList>
    </citation>
    <scope>NUCLEOTIDE SEQUENCE [LARGE SCALE GENOMIC DNA]</scope>
    <source>
        <strain evidence="4">CBMB127</strain>
    </source>
</reference>
<keyword evidence="1" id="KW-0175">Coiled coil</keyword>
<dbReference type="GO" id="GO:0043107">
    <property type="term" value="P:type IV pilus-dependent motility"/>
    <property type="evidence" value="ECO:0007669"/>
    <property type="project" value="TreeGrafter"/>
</dbReference>
<evidence type="ECO:0000313" key="4">
    <source>
        <dbReference type="Proteomes" id="UP000198629"/>
    </source>
</evidence>
<dbReference type="AlphaFoldDB" id="A0A1G9E2Y8"/>
<keyword evidence="2" id="KW-1133">Transmembrane helix</keyword>
<dbReference type="PANTHER" id="PTHR40278">
    <property type="entry name" value="DNA UTILIZATION PROTEIN HOFN"/>
    <property type="match status" value="1"/>
</dbReference>
<dbReference type="OrthoDB" id="5296173at2"/>
<dbReference type="InterPro" id="IPR052534">
    <property type="entry name" value="Extracell_DNA_Util/SecSys_Comp"/>
</dbReference>
<name>A0A1G9E2Y8_9PROT</name>
<dbReference type="PANTHER" id="PTHR40278:SF2">
    <property type="entry name" value="TYPE IV PILUS INNER MEMBRANE COMPONENT PILN"/>
    <property type="match status" value="1"/>
</dbReference>
<dbReference type="RefSeq" id="WP_091472133.1">
    <property type="nucleotide sequence ID" value="NZ_FNFX01000004.1"/>
</dbReference>
<sequence>MIKVNLLPHRQLRRAERQREFGLMASLVAIAVAAILFVSWSYIKAQIEAQQARNQRLQDEMVRLDEEIAVIGSLKEQIQHVLERKQIVEGLQSDRNQAVQILDELARQLPEGVTLKSIKQLGDEIEIKGAADTNARIATLVHNLSESSFMHSPNLVEIRATSNQQEQKQYEFVLKVSLKQEPAVENQDKGKQSPASPKG</sequence>
<dbReference type="InterPro" id="IPR007813">
    <property type="entry name" value="PilN"/>
</dbReference>
<evidence type="ECO:0000256" key="2">
    <source>
        <dbReference type="SAM" id="Phobius"/>
    </source>
</evidence>